<gene>
    <name evidence="1" type="ORF">CLOSTMETH_03538</name>
</gene>
<dbReference type="HOGENOM" id="CLU_2648130_0_0_9"/>
<comment type="caution">
    <text evidence="1">The sequence shown here is derived from an EMBL/GenBank/DDBJ whole genome shotgun (WGS) entry which is preliminary data.</text>
</comment>
<dbReference type="STRING" id="537013.CLOSTMETH_03538"/>
<dbReference type="AlphaFoldDB" id="C0EI43"/>
<name>C0EI43_9FIRM</name>
<evidence type="ECO:0000313" key="1">
    <source>
        <dbReference type="EMBL" id="EEG28851.1"/>
    </source>
</evidence>
<evidence type="ECO:0000313" key="2">
    <source>
        <dbReference type="Proteomes" id="UP000003340"/>
    </source>
</evidence>
<dbReference type="Proteomes" id="UP000003340">
    <property type="component" value="Unassembled WGS sequence"/>
</dbReference>
<sequence>MTGLRTACFRWEFLYAEKQNPSPVLKAVYSGRWRGQKRPGEAKVLTGPFPWGAAMDYLQHPHPSSWSASSPRGGKN</sequence>
<keyword evidence="2" id="KW-1185">Reference proteome</keyword>
<dbReference type="EMBL" id="ACEC01000124">
    <property type="protein sequence ID" value="EEG28851.1"/>
    <property type="molecule type" value="Genomic_DNA"/>
</dbReference>
<accession>C0EI43</accession>
<protein>
    <submittedName>
        <fullName evidence="1">Uncharacterized protein</fullName>
    </submittedName>
</protein>
<proteinExistence type="predicted"/>
<reference evidence="1 2" key="2">
    <citation type="submission" date="2009-02" db="EMBL/GenBank/DDBJ databases">
        <title>Draft genome sequence of Clostridium methylpentosum (DSM 5476).</title>
        <authorList>
            <person name="Sudarsanam P."/>
            <person name="Ley R."/>
            <person name="Guruge J."/>
            <person name="Turnbaugh P.J."/>
            <person name="Mahowald M."/>
            <person name="Liep D."/>
            <person name="Gordon J."/>
        </authorList>
    </citation>
    <scope>NUCLEOTIDE SEQUENCE [LARGE SCALE GENOMIC DNA]</scope>
    <source>
        <strain evidence="1 2">DSM 5476</strain>
    </source>
</reference>
<reference evidence="1 2" key="1">
    <citation type="submission" date="2009-01" db="EMBL/GenBank/DDBJ databases">
        <authorList>
            <person name="Fulton L."/>
            <person name="Clifton S."/>
            <person name="Fulton B."/>
            <person name="Xu J."/>
            <person name="Minx P."/>
            <person name="Pepin K.H."/>
            <person name="Johnson M."/>
            <person name="Bhonagiri V."/>
            <person name="Nash W.E."/>
            <person name="Mardis E.R."/>
            <person name="Wilson R.K."/>
        </authorList>
    </citation>
    <scope>NUCLEOTIDE SEQUENCE [LARGE SCALE GENOMIC DNA]</scope>
    <source>
        <strain evidence="1 2">DSM 5476</strain>
    </source>
</reference>
<organism evidence="1 2">
    <name type="scientific">[Clostridium] methylpentosum DSM 5476</name>
    <dbReference type="NCBI Taxonomy" id="537013"/>
    <lineage>
        <taxon>Bacteria</taxon>
        <taxon>Bacillati</taxon>
        <taxon>Bacillota</taxon>
        <taxon>Clostridia</taxon>
        <taxon>Eubacteriales</taxon>
        <taxon>Oscillospiraceae</taxon>
        <taxon>Oscillospiraceae incertae sedis</taxon>
    </lineage>
</organism>